<dbReference type="Pfam" id="PF00135">
    <property type="entry name" value="COesterase"/>
    <property type="match status" value="1"/>
</dbReference>
<dbReference type="InterPro" id="IPR050309">
    <property type="entry name" value="Type-B_Carboxylest/Lipase"/>
</dbReference>
<evidence type="ECO:0000313" key="7">
    <source>
        <dbReference type="Proteomes" id="UP000319143"/>
    </source>
</evidence>
<feature type="region of interest" description="Disordered" evidence="4">
    <location>
        <begin position="248"/>
        <end position="269"/>
    </location>
</feature>
<accession>A0A5C6D450</accession>
<dbReference type="EC" id="3.1.1.-" evidence="3"/>
<dbReference type="PANTHER" id="PTHR11559">
    <property type="entry name" value="CARBOXYLESTERASE"/>
    <property type="match status" value="1"/>
</dbReference>
<proteinExistence type="inferred from homology"/>
<evidence type="ECO:0000313" key="6">
    <source>
        <dbReference type="EMBL" id="TWU30855.1"/>
    </source>
</evidence>
<dbReference type="SUPFAM" id="SSF53474">
    <property type="entry name" value="alpha/beta-Hydrolases"/>
    <property type="match status" value="1"/>
</dbReference>
<organism evidence="6 7">
    <name type="scientific">Novipirellula artificiosorum</name>
    <dbReference type="NCBI Taxonomy" id="2528016"/>
    <lineage>
        <taxon>Bacteria</taxon>
        <taxon>Pseudomonadati</taxon>
        <taxon>Planctomycetota</taxon>
        <taxon>Planctomycetia</taxon>
        <taxon>Pirellulales</taxon>
        <taxon>Pirellulaceae</taxon>
        <taxon>Novipirellula</taxon>
    </lineage>
</organism>
<keyword evidence="7" id="KW-1185">Reference proteome</keyword>
<dbReference type="EMBL" id="SJPV01000020">
    <property type="protein sequence ID" value="TWU30855.1"/>
    <property type="molecule type" value="Genomic_DNA"/>
</dbReference>
<dbReference type="OrthoDB" id="9806180at2"/>
<keyword evidence="2 3" id="KW-0378">Hydrolase</keyword>
<dbReference type="Gene3D" id="3.40.50.1820">
    <property type="entry name" value="alpha/beta hydrolase"/>
    <property type="match status" value="1"/>
</dbReference>
<dbReference type="PROSITE" id="PS00122">
    <property type="entry name" value="CARBOXYLESTERASE_B_1"/>
    <property type="match status" value="1"/>
</dbReference>
<name>A0A5C6D450_9BACT</name>
<evidence type="ECO:0000256" key="3">
    <source>
        <dbReference type="RuleBase" id="RU361235"/>
    </source>
</evidence>
<evidence type="ECO:0000256" key="2">
    <source>
        <dbReference type="ARBA" id="ARBA00022801"/>
    </source>
</evidence>
<dbReference type="InterPro" id="IPR019826">
    <property type="entry name" value="Carboxylesterase_B_AS"/>
</dbReference>
<dbReference type="GO" id="GO:0016787">
    <property type="term" value="F:hydrolase activity"/>
    <property type="evidence" value="ECO:0007669"/>
    <property type="project" value="UniProtKB-KW"/>
</dbReference>
<evidence type="ECO:0000259" key="5">
    <source>
        <dbReference type="Pfam" id="PF00135"/>
    </source>
</evidence>
<dbReference type="AlphaFoldDB" id="A0A5C6D450"/>
<gene>
    <name evidence="6" type="primary">fumD</name>
    <name evidence="6" type="ORF">Poly41_65490</name>
</gene>
<evidence type="ECO:0000256" key="4">
    <source>
        <dbReference type="SAM" id="MobiDB-lite"/>
    </source>
</evidence>
<sequence>MRMLLIGFLVIQVVGEVDSGEVILTQTGPVSGTDSRDASVVAFKGIPFAAPPVGDLRWRPPQSPESWSDVRVCDHFGPKSLQRKGYENGGQSEDCLYLNVWSLREKTATKRPVMVWIHGGGFTQGSGHQAGYDGTQFARRGVVLVTINYRLGALGFMAHPALSVESSQESSGNYAILDQIAALQWVRNNIAVFGGDPENVTLFGESAGGTSVYLLTASPLAKGLFHRAILQSPWLDPTIFRDLKEETANGPPVEFDGEEQARQVPGARGNDVLETLRALPPEQVLERMKQRWPVTTDGWVFPKSPRQIYADGDQHDIPVIVGTNRDEGTMFAPQNAFGSIGNYMMAMTERFGEHADKVVDLYAPQSQEDLRKVAVQQITDSWFIQPAREFARAMEKKGSPVWMYHFTKPVWGWMGAAHAAEIGYVFGNLEEPGPDDAALSGALMDYWVQFASSGNPNIDGQPSWPQYTMHRDQHLVMDKEIAPASGLRREACDLLDSIQFAADEAERLRRTVNATPTAANAAPE</sequence>
<comment type="similarity">
    <text evidence="1 3">Belongs to the type-B carboxylesterase/lipase family.</text>
</comment>
<evidence type="ECO:0000256" key="1">
    <source>
        <dbReference type="ARBA" id="ARBA00005964"/>
    </source>
</evidence>
<dbReference type="Proteomes" id="UP000319143">
    <property type="component" value="Unassembled WGS sequence"/>
</dbReference>
<dbReference type="InterPro" id="IPR029058">
    <property type="entry name" value="AB_hydrolase_fold"/>
</dbReference>
<reference evidence="6 7" key="1">
    <citation type="submission" date="2019-02" db="EMBL/GenBank/DDBJ databases">
        <title>Deep-cultivation of Planctomycetes and their phenomic and genomic characterization uncovers novel biology.</title>
        <authorList>
            <person name="Wiegand S."/>
            <person name="Jogler M."/>
            <person name="Boedeker C."/>
            <person name="Pinto D."/>
            <person name="Vollmers J."/>
            <person name="Rivas-Marin E."/>
            <person name="Kohn T."/>
            <person name="Peeters S.H."/>
            <person name="Heuer A."/>
            <person name="Rast P."/>
            <person name="Oberbeckmann S."/>
            <person name="Bunk B."/>
            <person name="Jeske O."/>
            <person name="Meyerdierks A."/>
            <person name="Storesund J.E."/>
            <person name="Kallscheuer N."/>
            <person name="Luecker S."/>
            <person name="Lage O.M."/>
            <person name="Pohl T."/>
            <person name="Merkel B.J."/>
            <person name="Hornburger P."/>
            <person name="Mueller R.-W."/>
            <person name="Bruemmer F."/>
            <person name="Labrenz M."/>
            <person name="Spormann A.M."/>
            <person name="Op Den Camp H."/>
            <person name="Overmann J."/>
            <person name="Amann R."/>
            <person name="Jetten M.S.M."/>
            <person name="Mascher T."/>
            <person name="Medema M.H."/>
            <person name="Devos D.P."/>
            <person name="Kaster A.-K."/>
            <person name="Ovreas L."/>
            <person name="Rohde M."/>
            <person name="Galperin M.Y."/>
            <person name="Jogler C."/>
        </authorList>
    </citation>
    <scope>NUCLEOTIDE SEQUENCE [LARGE SCALE GENOMIC DNA]</scope>
    <source>
        <strain evidence="6 7">Poly41</strain>
    </source>
</reference>
<protein>
    <recommendedName>
        <fullName evidence="3">Carboxylic ester hydrolase</fullName>
        <ecNumber evidence="3">3.1.1.-</ecNumber>
    </recommendedName>
</protein>
<feature type="domain" description="Carboxylesterase type B" evidence="5">
    <location>
        <begin position="21"/>
        <end position="493"/>
    </location>
</feature>
<comment type="caution">
    <text evidence="6">The sequence shown here is derived from an EMBL/GenBank/DDBJ whole genome shotgun (WGS) entry which is preliminary data.</text>
</comment>
<dbReference type="RefSeq" id="WP_146531232.1">
    <property type="nucleotide sequence ID" value="NZ_SJPV01000020.1"/>
</dbReference>
<dbReference type="InterPro" id="IPR002018">
    <property type="entry name" value="CarbesteraseB"/>
</dbReference>